<dbReference type="RefSeq" id="WP_306973921.1">
    <property type="nucleotide sequence ID" value="NZ_JAUSTQ010000001.1"/>
</dbReference>
<dbReference type="PANTHER" id="PTHR16099">
    <property type="entry name" value="8-OXO-DGTP DIPHOSPHATES NUDT15"/>
    <property type="match status" value="1"/>
</dbReference>
<dbReference type="PROSITE" id="PS00893">
    <property type="entry name" value="NUDIX_BOX"/>
    <property type="match status" value="1"/>
</dbReference>
<comment type="caution">
    <text evidence="3">The sequence shown here is derived from an EMBL/GenBank/DDBJ whole genome shotgun (WGS) entry which is preliminary data.</text>
</comment>
<reference evidence="3 4" key="1">
    <citation type="submission" date="2023-07" db="EMBL/GenBank/DDBJ databases">
        <title>Genomic Encyclopedia of Type Strains, Phase IV (KMG-IV): sequencing the most valuable type-strain genomes for metagenomic binning, comparative biology and taxonomic classification.</title>
        <authorList>
            <person name="Goeker M."/>
        </authorList>
    </citation>
    <scope>NUCLEOTIDE SEQUENCE [LARGE SCALE GENOMIC DNA]</scope>
    <source>
        <strain evidence="3 4">DSM 16460</strain>
    </source>
</reference>
<dbReference type="InterPro" id="IPR020084">
    <property type="entry name" value="NUDIX_hydrolase_CS"/>
</dbReference>
<gene>
    <name evidence="3" type="ORF">J2S77_000266</name>
</gene>
<dbReference type="SUPFAM" id="SSF55811">
    <property type="entry name" value="Nudix"/>
    <property type="match status" value="1"/>
</dbReference>
<dbReference type="InterPro" id="IPR015797">
    <property type="entry name" value="NUDIX_hydrolase-like_dom_sf"/>
</dbReference>
<name>A0ABT9VBH8_9BACI</name>
<dbReference type="Proteomes" id="UP001224359">
    <property type="component" value="Unassembled WGS sequence"/>
</dbReference>
<proteinExistence type="predicted"/>
<dbReference type="InterPro" id="IPR000086">
    <property type="entry name" value="NUDIX_hydrolase_dom"/>
</dbReference>
<evidence type="ECO:0000256" key="1">
    <source>
        <dbReference type="ARBA" id="ARBA00022801"/>
    </source>
</evidence>
<sequence length="148" mass="17014">MSKNRFTLLAAVHVFLIQDGHVLLLRRYNTGYQDGNYSVLAGHLDGGEDVIQAAQREVLEEGGVTVPYDHFSMVGVMHRQSDDERIDFFLTANDWEGEITNMEPHKCDDLSWHPLNQLPDNTIPYIKRAIDNYRNDRSFDIVGFNKMT</sequence>
<dbReference type="Pfam" id="PF00293">
    <property type="entry name" value="NUDIX"/>
    <property type="match status" value="1"/>
</dbReference>
<evidence type="ECO:0000259" key="2">
    <source>
        <dbReference type="PROSITE" id="PS51462"/>
    </source>
</evidence>
<dbReference type="EMBL" id="JAUSTQ010000001">
    <property type="protein sequence ID" value="MDQ0158316.1"/>
    <property type="molecule type" value="Genomic_DNA"/>
</dbReference>
<feature type="domain" description="Nudix hydrolase" evidence="2">
    <location>
        <begin position="7"/>
        <end position="138"/>
    </location>
</feature>
<dbReference type="PROSITE" id="PS51462">
    <property type="entry name" value="NUDIX"/>
    <property type="match status" value="1"/>
</dbReference>
<dbReference type="CDD" id="cd04683">
    <property type="entry name" value="NUDIX_Hydrolase"/>
    <property type="match status" value="1"/>
</dbReference>
<keyword evidence="1" id="KW-0378">Hydrolase</keyword>
<dbReference type="Gene3D" id="3.90.79.10">
    <property type="entry name" value="Nucleoside Triphosphate Pyrophosphohydrolase"/>
    <property type="match status" value="1"/>
</dbReference>
<evidence type="ECO:0000313" key="4">
    <source>
        <dbReference type="Proteomes" id="UP001224359"/>
    </source>
</evidence>
<dbReference type="PANTHER" id="PTHR16099:SF5">
    <property type="entry name" value="NUCLEOTIDE TRIPHOSPHATE DIPHOSPHATASE NUDT15"/>
    <property type="match status" value="1"/>
</dbReference>
<accession>A0ABT9VBH8</accession>
<evidence type="ECO:0000313" key="3">
    <source>
        <dbReference type="EMBL" id="MDQ0158316.1"/>
    </source>
</evidence>
<organism evidence="3 4">
    <name type="scientific">Alkalibacillus salilacus</name>
    <dbReference type="NCBI Taxonomy" id="284582"/>
    <lineage>
        <taxon>Bacteria</taxon>
        <taxon>Bacillati</taxon>
        <taxon>Bacillota</taxon>
        <taxon>Bacilli</taxon>
        <taxon>Bacillales</taxon>
        <taxon>Bacillaceae</taxon>
        <taxon>Alkalibacillus</taxon>
    </lineage>
</organism>
<keyword evidence="4" id="KW-1185">Reference proteome</keyword>
<protein>
    <submittedName>
        <fullName evidence="3">ADP-ribose pyrophosphatase YjhB (NUDIX family)</fullName>
    </submittedName>
</protein>